<keyword evidence="2" id="KW-0677">Repeat</keyword>
<dbReference type="InterPro" id="IPR015943">
    <property type="entry name" value="WD40/YVTN_repeat-like_dom_sf"/>
</dbReference>
<organism evidence="4 5">
    <name type="scientific">Oedothorax gibbosus</name>
    <dbReference type="NCBI Taxonomy" id="931172"/>
    <lineage>
        <taxon>Eukaryota</taxon>
        <taxon>Metazoa</taxon>
        <taxon>Ecdysozoa</taxon>
        <taxon>Arthropoda</taxon>
        <taxon>Chelicerata</taxon>
        <taxon>Arachnida</taxon>
        <taxon>Araneae</taxon>
        <taxon>Araneomorphae</taxon>
        <taxon>Entelegynae</taxon>
        <taxon>Araneoidea</taxon>
        <taxon>Linyphiidae</taxon>
        <taxon>Erigoninae</taxon>
        <taxon>Oedothorax</taxon>
    </lineage>
</organism>
<dbReference type="InterPro" id="IPR036322">
    <property type="entry name" value="WD40_repeat_dom_sf"/>
</dbReference>
<dbReference type="PANTHER" id="PTHR18763:SF0">
    <property type="entry name" value="WD REPEAT-CONTAINING PROTEIN 18"/>
    <property type="match status" value="1"/>
</dbReference>
<proteinExistence type="predicted"/>
<dbReference type="SMART" id="SM00320">
    <property type="entry name" value="WD40"/>
    <property type="match status" value="4"/>
</dbReference>
<dbReference type="PROSITE" id="PS50294">
    <property type="entry name" value="WD_REPEATS_REGION"/>
    <property type="match status" value="1"/>
</dbReference>
<keyword evidence="5" id="KW-1185">Reference proteome</keyword>
<keyword evidence="1 3" id="KW-0853">WD repeat</keyword>
<dbReference type="InterPro" id="IPR045227">
    <property type="entry name" value="WDR18/Ipi3/RID3"/>
</dbReference>
<sequence>MDDNEVIFVTRGPKCFMYNGAGHNLKQYKSEEIRPRTLARVGGDMMVGVCKKKPSLKSWILGESKHKVQEDFTIPGHATALAVSSCGQYCFVGIGKDLYVWKLTSGCLLSVIQQHYQDLSCIRVSADDDMVITGGKDGHVNVWLLVDLVQASDTSERRKTQFSWTNHSNEVTDIYNTPQGSCGRLATVSLDTTCRLYELNTGSLLTTVCLDVALSAVTMDTLECFIFCGDIFGELHCINIYEGLQREIHANEPVNKKIKIHEQKIVNLEVNFDGSLLLTASEDCIKVFMLDSFSLMTRIDEENCCGGITNAMFVSIPLRL</sequence>
<reference evidence="4 5" key="1">
    <citation type="journal article" date="2022" name="Nat. Ecol. Evol.">
        <title>A masculinizing supergene underlies an exaggerated male reproductive morph in a spider.</title>
        <authorList>
            <person name="Hendrickx F."/>
            <person name="De Corte Z."/>
            <person name="Sonet G."/>
            <person name="Van Belleghem S.M."/>
            <person name="Kostlbacher S."/>
            <person name="Vangestel C."/>
        </authorList>
    </citation>
    <scope>NUCLEOTIDE SEQUENCE [LARGE SCALE GENOMIC DNA]</scope>
    <source>
        <strain evidence="4">W744_W776</strain>
    </source>
</reference>
<evidence type="ECO:0000256" key="3">
    <source>
        <dbReference type="PROSITE-ProRule" id="PRU00221"/>
    </source>
</evidence>
<dbReference type="GO" id="GO:0005656">
    <property type="term" value="C:nuclear pre-replicative complex"/>
    <property type="evidence" value="ECO:0007669"/>
    <property type="project" value="TreeGrafter"/>
</dbReference>
<name>A0AAV6V418_9ARAC</name>
<dbReference type="PANTHER" id="PTHR18763">
    <property type="entry name" value="WD-REPEAT PROTEIN 18"/>
    <property type="match status" value="1"/>
</dbReference>
<evidence type="ECO:0000313" key="5">
    <source>
        <dbReference type="Proteomes" id="UP000827092"/>
    </source>
</evidence>
<dbReference type="GO" id="GO:0006261">
    <property type="term" value="P:DNA-templated DNA replication"/>
    <property type="evidence" value="ECO:0007669"/>
    <property type="project" value="TreeGrafter"/>
</dbReference>
<evidence type="ECO:0000313" key="4">
    <source>
        <dbReference type="EMBL" id="KAG8190614.1"/>
    </source>
</evidence>
<gene>
    <name evidence="4" type="ORF">JTE90_017878</name>
</gene>
<dbReference type="SUPFAM" id="SSF50978">
    <property type="entry name" value="WD40 repeat-like"/>
    <property type="match status" value="1"/>
</dbReference>
<dbReference type="Proteomes" id="UP000827092">
    <property type="component" value="Unassembled WGS sequence"/>
</dbReference>
<dbReference type="Pfam" id="PF00400">
    <property type="entry name" value="WD40"/>
    <property type="match status" value="2"/>
</dbReference>
<dbReference type="AlphaFoldDB" id="A0AAV6V418"/>
<evidence type="ECO:0000256" key="1">
    <source>
        <dbReference type="ARBA" id="ARBA00022574"/>
    </source>
</evidence>
<evidence type="ECO:0000256" key="2">
    <source>
        <dbReference type="ARBA" id="ARBA00022737"/>
    </source>
</evidence>
<dbReference type="Gene3D" id="2.130.10.10">
    <property type="entry name" value="YVTN repeat-like/Quinoprotein amine dehydrogenase"/>
    <property type="match status" value="2"/>
</dbReference>
<feature type="repeat" description="WD" evidence="3">
    <location>
        <begin position="112"/>
        <end position="143"/>
    </location>
</feature>
<comment type="caution">
    <text evidence="4">The sequence shown here is derived from an EMBL/GenBank/DDBJ whole genome shotgun (WGS) entry which is preliminary data.</text>
</comment>
<dbReference type="GO" id="GO:0120330">
    <property type="term" value="C:rixosome complex"/>
    <property type="evidence" value="ECO:0007669"/>
    <property type="project" value="TreeGrafter"/>
</dbReference>
<protein>
    <recommendedName>
        <fullName evidence="6">WD repeat-containing protein 55 homolog</fullName>
    </recommendedName>
</protein>
<dbReference type="PROSITE" id="PS50082">
    <property type="entry name" value="WD_REPEATS_2"/>
    <property type="match status" value="1"/>
</dbReference>
<dbReference type="InterPro" id="IPR001680">
    <property type="entry name" value="WD40_rpt"/>
</dbReference>
<dbReference type="GO" id="GO:0006364">
    <property type="term" value="P:rRNA processing"/>
    <property type="evidence" value="ECO:0007669"/>
    <property type="project" value="TreeGrafter"/>
</dbReference>
<evidence type="ECO:0008006" key="6">
    <source>
        <dbReference type="Google" id="ProtNLM"/>
    </source>
</evidence>
<dbReference type="EMBL" id="JAFNEN010000179">
    <property type="protein sequence ID" value="KAG8190614.1"/>
    <property type="molecule type" value="Genomic_DNA"/>
</dbReference>
<accession>A0AAV6V418</accession>